<dbReference type="GO" id="GO:0008360">
    <property type="term" value="P:regulation of cell shape"/>
    <property type="evidence" value="ECO:0007669"/>
    <property type="project" value="UniProtKB-KW"/>
</dbReference>
<evidence type="ECO:0000256" key="17">
    <source>
        <dbReference type="ARBA" id="ARBA00049902"/>
    </source>
</evidence>
<dbReference type="GO" id="GO:0008658">
    <property type="term" value="F:penicillin binding"/>
    <property type="evidence" value="ECO:0007669"/>
    <property type="project" value="InterPro"/>
</dbReference>
<evidence type="ECO:0000256" key="16">
    <source>
        <dbReference type="ARBA" id="ARBA00034000"/>
    </source>
</evidence>
<feature type="domain" description="Penicillin-binding protein transpeptidase" evidence="20">
    <location>
        <begin position="425"/>
        <end position="658"/>
    </location>
</feature>
<keyword evidence="6" id="KW-0121">Carboxypeptidase</keyword>
<evidence type="ECO:0000256" key="13">
    <source>
        <dbReference type="ARBA" id="ARBA00023136"/>
    </source>
</evidence>
<dbReference type="GO" id="GO:0006508">
    <property type="term" value="P:proteolysis"/>
    <property type="evidence" value="ECO:0007669"/>
    <property type="project" value="UniProtKB-KW"/>
</dbReference>
<evidence type="ECO:0000256" key="4">
    <source>
        <dbReference type="ARBA" id="ARBA00007739"/>
    </source>
</evidence>
<evidence type="ECO:0000256" key="1">
    <source>
        <dbReference type="ARBA" id="ARBA00004236"/>
    </source>
</evidence>
<dbReference type="SUPFAM" id="SSF53955">
    <property type="entry name" value="Lysozyme-like"/>
    <property type="match status" value="1"/>
</dbReference>
<evidence type="ECO:0000256" key="10">
    <source>
        <dbReference type="ARBA" id="ARBA00022801"/>
    </source>
</evidence>
<comment type="subcellular location">
    <subcellularLocation>
        <location evidence="1">Cell membrane</location>
    </subcellularLocation>
</comment>
<comment type="pathway">
    <text evidence="2">Cell wall biogenesis; peptidoglycan biosynthesis.</text>
</comment>
<dbReference type="GO" id="GO:0071555">
    <property type="term" value="P:cell wall organization"/>
    <property type="evidence" value="ECO:0007669"/>
    <property type="project" value="UniProtKB-KW"/>
</dbReference>
<dbReference type="InterPro" id="IPR050396">
    <property type="entry name" value="Glycosyltr_51/Transpeptidase"/>
</dbReference>
<accession>A0A271IZ01</accession>
<dbReference type="AlphaFoldDB" id="A0A271IZ01"/>
<feature type="domain" description="Glycosyl transferase family 51" evidence="21">
    <location>
        <begin position="101"/>
        <end position="276"/>
    </location>
</feature>
<evidence type="ECO:0000256" key="9">
    <source>
        <dbReference type="ARBA" id="ARBA00022679"/>
    </source>
</evidence>
<name>A0A271IZ01_9BACT</name>
<dbReference type="GO" id="GO:0005886">
    <property type="term" value="C:plasma membrane"/>
    <property type="evidence" value="ECO:0007669"/>
    <property type="project" value="UniProtKB-SubCell"/>
</dbReference>
<evidence type="ECO:0000259" key="20">
    <source>
        <dbReference type="Pfam" id="PF00905"/>
    </source>
</evidence>
<comment type="similarity">
    <text evidence="4">In the N-terminal section; belongs to the glycosyltransferase 51 family.</text>
</comment>
<keyword evidence="13 19" id="KW-0472">Membrane</keyword>
<dbReference type="Pfam" id="PF00905">
    <property type="entry name" value="Transpeptidase"/>
    <property type="match status" value="1"/>
</dbReference>
<evidence type="ECO:0000256" key="7">
    <source>
        <dbReference type="ARBA" id="ARBA00022670"/>
    </source>
</evidence>
<proteinExistence type="inferred from homology"/>
<keyword evidence="5" id="KW-1003">Cell membrane</keyword>
<dbReference type="RefSeq" id="WP_179299508.1">
    <property type="nucleotide sequence ID" value="NZ_MQWD01000001.1"/>
</dbReference>
<evidence type="ECO:0000256" key="2">
    <source>
        <dbReference type="ARBA" id="ARBA00004752"/>
    </source>
</evidence>
<evidence type="ECO:0000256" key="14">
    <source>
        <dbReference type="ARBA" id="ARBA00023268"/>
    </source>
</evidence>
<dbReference type="PANTHER" id="PTHR32282:SF11">
    <property type="entry name" value="PENICILLIN-BINDING PROTEIN 1B"/>
    <property type="match status" value="1"/>
</dbReference>
<dbReference type="PANTHER" id="PTHR32282">
    <property type="entry name" value="BINDING PROTEIN TRANSPEPTIDASE, PUTATIVE-RELATED"/>
    <property type="match status" value="1"/>
</dbReference>
<evidence type="ECO:0000256" key="3">
    <source>
        <dbReference type="ARBA" id="ARBA00007090"/>
    </source>
</evidence>
<reference evidence="22 23" key="1">
    <citation type="submission" date="2016-11" db="EMBL/GenBank/DDBJ databases">
        <title>Study of marine rhodopsin-containing bacteria.</title>
        <authorList>
            <person name="Yoshizawa S."/>
            <person name="Kumagai Y."/>
            <person name="Kogure K."/>
        </authorList>
    </citation>
    <scope>NUCLEOTIDE SEQUENCE [LARGE SCALE GENOMIC DNA]</scope>
    <source>
        <strain evidence="22 23">SAORIC-28</strain>
    </source>
</reference>
<dbReference type="InterPro" id="IPR001460">
    <property type="entry name" value="PCN-bd_Tpept"/>
</dbReference>
<evidence type="ECO:0000256" key="11">
    <source>
        <dbReference type="ARBA" id="ARBA00022960"/>
    </source>
</evidence>
<dbReference type="InterPro" id="IPR023346">
    <property type="entry name" value="Lysozyme-like_dom_sf"/>
</dbReference>
<keyword evidence="12" id="KW-0573">Peptidoglycan synthesis</keyword>
<dbReference type="GO" id="GO:0030288">
    <property type="term" value="C:outer membrane-bounded periplasmic space"/>
    <property type="evidence" value="ECO:0007669"/>
    <property type="project" value="TreeGrafter"/>
</dbReference>
<evidence type="ECO:0000256" key="6">
    <source>
        <dbReference type="ARBA" id="ARBA00022645"/>
    </source>
</evidence>
<keyword evidence="10" id="KW-0378">Hydrolase</keyword>
<protein>
    <submittedName>
        <fullName evidence="22">Uncharacterized protein</fullName>
    </submittedName>
</protein>
<keyword evidence="9" id="KW-0808">Transferase</keyword>
<feature type="region of interest" description="Disordered" evidence="18">
    <location>
        <begin position="762"/>
        <end position="860"/>
    </location>
</feature>
<gene>
    <name evidence="22" type="ORF">BSZ37_06940</name>
</gene>
<evidence type="ECO:0000313" key="23">
    <source>
        <dbReference type="Proteomes" id="UP000216339"/>
    </source>
</evidence>
<evidence type="ECO:0000256" key="12">
    <source>
        <dbReference type="ARBA" id="ARBA00022984"/>
    </source>
</evidence>
<keyword evidence="19" id="KW-0812">Transmembrane</keyword>
<keyword evidence="11" id="KW-0133">Cell shape</keyword>
<dbReference type="InterPro" id="IPR012338">
    <property type="entry name" value="Beta-lactam/transpept-like"/>
</dbReference>
<dbReference type="Proteomes" id="UP000216339">
    <property type="component" value="Unassembled WGS sequence"/>
</dbReference>
<dbReference type="GO" id="GO:0009252">
    <property type="term" value="P:peptidoglycan biosynthetic process"/>
    <property type="evidence" value="ECO:0007669"/>
    <property type="project" value="UniProtKB-KW"/>
</dbReference>
<evidence type="ECO:0000256" key="8">
    <source>
        <dbReference type="ARBA" id="ARBA00022676"/>
    </source>
</evidence>
<evidence type="ECO:0000256" key="5">
    <source>
        <dbReference type="ARBA" id="ARBA00022475"/>
    </source>
</evidence>
<feature type="transmembrane region" description="Helical" evidence="19">
    <location>
        <begin position="46"/>
        <end position="73"/>
    </location>
</feature>
<comment type="caution">
    <text evidence="22">The sequence shown here is derived from an EMBL/GenBank/DDBJ whole genome shotgun (WGS) entry which is preliminary data.</text>
</comment>
<keyword evidence="8" id="KW-0328">Glycosyltransferase</keyword>
<evidence type="ECO:0000259" key="21">
    <source>
        <dbReference type="Pfam" id="PF00912"/>
    </source>
</evidence>
<sequence>MALTPNVARPARSWSPSAPVEEPTRNPFKRYWRAVTDDEASWGRRLFVGLGVPFGIGLGGLVLGVAAFAVYAWSLLPETPDAYALARATQSQPTVVVDVRGERITQFEPEFREWVPLDSIPTHLVDALIATEDRDFYGHGGIDYQRTVGAIWNTLKGARQGGSTITQQLARNLFPDEIGNAGTIERKTKEALAARAIERDHTKREILEAYLNTVPFLYNAHGVELAARTYFASHAPDLTVPQSAMLVAMLKGPNQFNPVRHPEAATDRRNLVLRLMAEQGVLGQEEAAAYQAEGLDIDLQPQPSTYSAAPHFTAAVRRELDAWATARGYDVDRDGLVVRTTLDLTMQREAEAAVAARAGRLQRTADGQWGRRVPRAALDAAFRKTTAYAQAVDGGMSESEALAEVRADAALWDSVAQTVRRVEASLVAIQPETGAVRAYVGSRDFRVDEYDHAGVALRQPGSTFKAFVFAGALQRGYGPEDEIDGGAAEVELDDGTTWTPAGGWSEGTLADALAYSKNAATARLTQEIGPHRVALVAQRMGVESDLDVVPSIGLGTSPVTLLEMVSAYATIANDGLRREPKLITRVETASGTVLDTFGGVGRQALTRRDARNLLDMLRGVIDRGTGRPLREMGVTGDLAGKTGTTQEYADGWFIAMRPGLAVGAWVGFNDQRVTFRSKQTGEGSRTALPVVGDFLLRVQDRLPNVAFPPPPGRYADLDFDADGDSLLIDEADVADLTAEDYEWAYGEDPYDPVEVDVPDVERPMEDRPDLRQPPPATRRIGWDGNGQRSDERQRTDAPRRAPIPRTPPPSAPRGGQSGEPVMIPRDAPPTPDPEVRNRNNRGGMTAEEMIEEARRRDGDG</sequence>
<dbReference type="Gene3D" id="3.40.710.10">
    <property type="entry name" value="DD-peptidase/beta-lactamase superfamily"/>
    <property type="match status" value="1"/>
</dbReference>
<keyword evidence="7" id="KW-0645">Protease</keyword>
<dbReference type="Gene3D" id="1.10.3810.10">
    <property type="entry name" value="Biosynthetic peptidoglycan transglycosylase-like"/>
    <property type="match status" value="1"/>
</dbReference>
<dbReference type="GO" id="GO:0009002">
    <property type="term" value="F:serine-type D-Ala-D-Ala carboxypeptidase activity"/>
    <property type="evidence" value="ECO:0007669"/>
    <property type="project" value="UniProtKB-EC"/>
</dbReference>
<keyword evidence="23" id="KW-1185">Reference proteome</keyword>
<keyword evidence="14" id="KW-0511">Multifunctional enzyme</keyword>
<organism evidence="22 23">
    <name type="scientific">Rubrivirga marina</name>
    <dbReference type="NCBI Taxonomy" id="1196024"/>
    <lineage>
        <taxon>Bacteria</taxon>
        <taxon>Pseudomonadati</taxon>
        <taxon>Rhodothermota</taxon>
        <taxon>Rhodothermia</taxon>
        <taxon>Rhodothermales</taxon>
        <taxon>Rubricoccaceae</taxon>
        <taxon>Rubrivirga</taxon>
    </lineage>
</organism>
<comment type="catalytic activity">
    <reaction evidence="16">
        <text>Preferential cleavage: (Ac)2-L-Lys-D-Ala-|-D-Ala. Also transpeptidation of peptidyl-alanyl moieties that are N-acyl substituents of D-alanine.</text>
        <dbReference type="EC" id="3.4.16.4"/>
    </reaction>
</comment>
<evidence type="ECO:0000256" key="19">
    <source>
        <dbReference type="SAM" id="Phobius"/>
    </source>
</evidence>
<dbReference type="InterPro" id="IPR001264">
    <property type="entry name" value="Glyco_trans_51"/>
</dbReference>
<feature type="region of interest" description="Disordered" evidence="18">
    <location>
        <begin position="1"/>
        <end position="24"/>
    </location>
</feature>
<dbReference type="EMBL" id="MQWD01000001">
    <property type="protein sequence ID" value="PAP76198.1"/>
    <property type="molecule type" value="Genomic_DNA"/>
</dbReference>
<evidence type="ECO:0000256" key="15">
    <source>
        <dbReference type="ARBA" id="ARBA00023316"/>
    </source>
</evidence>
<evidence type="ECO:0000313" key="22">
    <source>
        <dbReference type="EMBL" id="PAP76198.1"/>
    </source>
</evidence>
<keyword evidence="15" id="KW-0961">Cell wall biogenesis/degradation</keyword>
<keyword evidence="19" id="KW-1133">Transmembrane helix</keyword>
<comment type="similarity">
    <text evidence="3">In the C-terminal section; belongs to the transpeptidase family.</text>
</comment>
<dbReference type="InterPro" id="IPR036950">
    <property type="entry name" value="PBP_transglycosylase"/>
</dbReference>
<feature type="compositionally biased region" description="Basic and acidic residues" evidence="18">
    <location>
        <begin position="851"/>
        <end position="860"/>
    </location>
</feature>
<dbReference type="SUPFAM" id="SSF56601">
    <property type="entry name" value="beta-lactamase/transpeptidase-like"/>
    <property type="match status" value="1"/>
</dbReference>
<feature type="compositionally biased region" description="Basic and acidic residues" evidence="18">
    <location>
        <begin position="788"/>
        <end position="799"/>
    </location>
</feature>
<evidence type="ECO:0000256" key="18">
    <source>
        <dbReference type="SAM" id="MobiDB-lite"/>
    </source>
</evidence>
<dbReference type="Pfam" id="PF00912">
    <property type="entry name" value="Transgly"/>
    <property type="match status" value="1"/>
</dbReference>
<comment type="catalytic activity">
    <reaction evidence="17">
        <text>[GlcNAc-(1-&gt;4)-Mur2Ac(oyl-L-Ala-gamma-D-Glu-L-Lys-D-Ala-D-Ala)](n)-di-trans,octa-cis-undecaprenyl diphosphate + beta-D-GlcNAc-(1-&gt;4)-Mur2Ac(oyl-L-Ala-gamma-D-Glu-L-Lys-D-Ala-D-Ala)-di-trans,octa-cis-undecaprenyl diphosphate = [GlcNAc-(1-&gt;4)-Mur2Ac(oyl-L-Ala-gamma-D-Glu-L-Lys-D-Ala-D-Ala)](n+1)-di-trans,octa-cis-undecaprenyl diphosphate + di-trans,octa-cis-undecaprenyl diphosphate + H(+)</text>
        <dbReference type="Rhea" id="RHEA:23708"/>
        <dbReference type="Rhea" id="RHEA-COMP:9602"/>
        <dbReference type="Rhea" id="RHEA-COMP:9603"/>
        <dbReference type="ChEBI" id="CHEBI:15378"/>
        <dbReference type="ChEBI" id="CHEBI:58405"/>
        <dbReference type="ChEBI" id="CHEBI:60033"/>
        <dbReference type="ChEBI" id="CHEBI:78435"/>
        <dbReference type="EC" id="2.4.99.28"/>
    </reaction>
</comment>
<dbReference type="GO" id="GO:0008955">
    <property type="term" value="F:peptidoglycan glycosyltransferase activity"/>
    <property type="evidence" value="ECO:0007669"/>
    <property type="project" value="UniProtKB-EC"/>
</dbReference>